<evidence type="ECO:0000256" key="6">
    <source>
        <dbReference type="ARBA" id="ARBA00022918"/>
    </source>
</evidence>
<dbReference type="GO" id="GO:0004519">
    <property type="term" value="F:endonuclease activity"/>
    <property type="evidence" value="ECO:0007669"/>
    <property type="project" value="UniProtKB-KW"/>
</dbReference>
<evidence type="ECO:0000313" key="9">
    <source>
        <dbReference type="Proteomes" id="UP000275846"/>
    </source>
</evidence>
<keyword evidence="5" id="KW-0378">Hydrolase</keyword>
<keyword evidence="6" id="KW-0695">RNA-directed DNA polymerase</keyword>
<dbReference type="GO" id="GO:0016787">
    <property type="term" value="F:hydrolase activity"/>
    <property type="evidence" value="ECO:0007669"/>
    <property type="project" value="UniProtKB-KW"/>
</dbReference>
<dbReference type="Proteomes" id="UP000275846">
    <property type="component" value="Unassembled WGS sequence"/>
</dbReference>
<gene>
    <name evidence="8" type="ORF">SSLN_LOCUS15095</name>
</gene>
<dbReference type="Gene3D" id="3.30.70.270">
    <property type="match status" value="1"/>
</dbReference>
<proteinExistence type="predicted"/>
<organism evidence="10">
    <name type="scientific">Schistocephalus solidus</name>
    <name type="common">Tapeworm</name>
    <dbReference type="NCBI Taxonomy" id="70667"/>
    <lineage>
        <taxon>Eukaryota</taxon>
        <taxon>Metazoa</taxon>
        <taxon>Spiralia</taxon>
        <taxon>Lophotrochozoa</taxon>
        <taxon>Platyhelminthes</taxon>
        <taxon>Cestoda</taxon>
        <taxon>Eucestoda</taxon>
        <taxon>Diphyllobothriidea</taxon>
        <taxon>Diphyllobothriidae</taxon>
        <taxon>Schistocephalus</taxon>
    </lineage>
</organism>
<dbReference type="WBParaSite" id="SSLN_0001565901-mRNA-1">
    <property type="protein sequence ID" value="SSLN_0001565901-mRNA-1"/>
    <property type="gene ID" value="SSLN_0001565901"/>
</dbReference>
<name>A0A183TF47_SCHSO</name>
<feature type="domain" description="Reverse transcriptase RNase H-like" evidence="7">
    <location>
        <begin position="112"/>
        <end position="149"/>
    </location>
</feature>
<dbReference type="STRING" id="70667.A0A183TF47"/>
<keyword evidence="9" id="KW-1185">Reference proteome</keyword>
<keyword evidence="4" id="KW-0255">Endonuclease</keyword>
<dbReference type="InterPro" id="IPR043502">
    <property type="entry name" value="DNA/RNA_pol_sf"/>
</dbReference>
<dbReference type="Pfam" id="PF17917">
    <property type="entry name" value="RT_RNaseH"/>
    <property type="match status" value="1"/>
</dbReference>
<protein>
    <submittedName>
        <fullName evidence="10">RT_RNaseH domain-containing protein</fullName>
    </submittedName>
</protein>
<dbReference type="AlphaFoldDB" id="A0A183TF47"/>
<reference evidence="8 9" key="2">
    <citation type="submission" date="2018-11" db="EMBL/GenBank/DDBJ databases">
        <authorList>
            <consortium name="Pathogen Informatics"/>
        </authorList>
    </citation>
    <scope>NUCLEOTIDE SEQUENCE [LARGE SCALE GENOMIC DNA]</scope>
    <source>
        <strain evidence="8 9">NST_G2</strain>
    </source>
</reference>
<evidence type="ECO:0000256" key="1">
    <source>
        <dbReference type="ARBA" id="ARBA00022679"/>
    </source>
</evidence>
<evidence type="ECO:0000256" key="4">
    <source>
        <dbReference type="ARBA" id="ARBA00022759"/>
    </source>
</evidence>
<dbReference type="PANTHER" id="PTHR37984">
    <property type="entry name" value="PROTEIN CBG26694"/>
    <property type="match status" value="1"/>
</dbReference>
<evidence type="ECO:0000313" key="10">
    <source>
        <dbReference type="WBParaSite" id="SSLN_0001565901-mRNA-1"/>
    </source>
</evidence>
<evidence type="ECO:0000259" key="7">
    <source>
        <dbReference type="Pfam" id="PF17917"/>
    </source>
</evidence>
<evidence type="ECO:0000256" key="2">
    <source>
        <dbReference type="ARBA" id="ARBA00022695"/>
    </source>
</evidence>
<keyword evidence="1" id="KW-0808">Transferase</keyword>
<evidence type="ECO:0000313" key="8">
    <source>
        <dbReference type="EMBL" id="VDM01481.1"/>
    </source>
</evidence>
<dbReference type="InterPro" id="IPR050951">
    <property type="entry name" value="Retrovirus_Pol_polyprotein"/>
</dbReference>
<dbReference type="GO" id="GO:0003964">
    <property type="term" value="F:RNA-directed DNA polymerase activity"/>
    <property type="evidence" value="ECO:0007669"/>
    <property type="project" value="UniProtKB-KW"/>
</dbReference>
<dbReference type="OrthoDB" id="6254850at2759"/>
<evidence type="ECO:0000256" key="5">
    <source>
        <dbReference type="ARBA" id="ARBA00022801"/>
    </source>
</evidence>
<evidence type="ECO:0000256" key="3">
    <source>
        <dbReference type="ARBA" id="ARBA00022722"/>
    </source>
</evidence>
<dbReference type="PANTHER" id="PTHR37984:SF5">
    <property type="entry name" value="PROTEIN NYNRIN-LIKE"/>
    <property type="match status" value="1"/>
</dbReference>
<sequence length="151" mass="16894">MLQVGVIREFPPLIKRQLKRFLGKVNFYQRILLNFVHTTLPLMRLLLGSFEQCADALTAFVKVKAVLTDAALLTHPAPNASTSLLVSTSKVAVGPVLHLHPPVWVETSCHPLAMKHFRHFLKGRNFNIYMDHKPLSFALKSTSSTPGKIVN</sequence>
<reference evidence="10" key="1">
    <citation type="submission" date="2016-06" db="UniProtKB">
        <authorList>
            <consortium name="WormBaseParasite"/>
        </authorList>
    </citation>
    <scope>IDENTIFICATION</scope>
</reference>
<accession>A0A183TF47</accession>
<keyword evidence="3" id="KW-0540">Nuclease</keyword>
<keyword evidence="2" id="KW-0548">Nucleotidyltransferase</keyword>
<dbReference type="EMBL" id="UYSU01039592">
    <property type="protein sequence ID" value="VDM01481.1"/>
    <property type="molecule type" value="Genomic_DNA"/>
</dbReference>
<dbReference type="SUPFAM" id="SSF56672">
    <property type="entry name" value="DNA/RNA polymerases"/>
    <property type="match status" value="1"/>
</dbReference>
<dbReference type="InterPro" id="IPR041373">
    <property type="entry name" value="RT_RNaseH"/>
</dbReference>
<dbReference type="InterPro" id="IPR043128">
    <property type="entry name" value="Rev_trsase/Diguanyl_cyclase"/>
</dbReference>